<evidence type="ECO:0000256" key="1">
    <source>
        <dbReference type="ARBA" id="ARBA00004651"/>
    </source>
</evidence>
<dbReference type="Gene3D" id="3.10.20.30">
    <property type="match status" value="1"/>
</dbReference>
<dbReference type="InterPro" id="IPR001054">
    <property type="entry name" value="A/G_cyclase"/>
</dbReference>
<protein>
    <recommendedName>
        <fullName evidence="12">Guanylate cyclase domain-containing protein</fullName>
    </recommendedName>
</protein>
<name>A0A381W2B2_9ZZZZ</name>
<dbReference type="PANTHER" id="PTHR43081:SF17">
    <property type="entry name" value="BLL5647 PROTEIN"/>
    <property type="match status" value="1"/>
</dbReference>
<evidence type="ECO:0000259" key="8">
    <source>
        <dbReference type="PROSITE" id="PS50125"/>
    </source>
</evidence>
<evidence type="ECO:0000259" key="9">
    <source>
        <dbReference type="PROSITE" id="PS51085"/>
    </source>
</evidence>
<evidence type="ECO:0000256" key="7">
    <source>
        <dbReference type="ARBA" id="ARBA00023136"/>
    </source>
</evidence>
<dbReference type="InterPro" id="IPR017941">
    <property type="entry name" value="Rieske_2Fe-2S"/>
</dbReference>
<evidence type="ECO:0000256" key="2">
    <source>
        <dbReference type="ARBA" id="ARBA00022475"/>
    </source>
</evidence>
<dbReference type="Gene3D" id="3.30.70.1230">
    <property type="entry name" value="Nucleotide cyclase"/>
    <property type="match status" value="1"/>
</dbReference>
<feature type="domain" description="Rieske" evidence="10">
    <location>
        <begin position="320"/>
        <end position="439"/>
    </location>
</feature>
<dbReference type="SUPFAM" id="SSF50022">
    <property type="entry name" value="ISP domain"/>
    <property type="match status" value="1"/>
</dbReference>
<evidence type="ECO:0000256" key="4">
    <source>
        <dbReference type="ARBA" id="ARBA00022723"/>
    </source>
</evidence>
<keyword evidence="4" id="KW-0479">Metal-binding</keyword>
<dbReference type="InterPro" id="IPR050697">
    <property type="entry name" value="Adenylyl/Guanylyl_Cyclase_3/4"/>
</dbReference>
<dbReference type="Pfam" id="PF00111">
    <property type="entry name" value="Fer2"/>
    <property type="match status" value="1"/>
</dbReference>
<keyword evidence="2" id="KW-1003">Cell membrane</keyword>
<sequence length="445" mass="49897">MPKLTLLPDNKVIEVESDKLILEATLDENISHAHACGGEGKCTTCRVLVLDGLDHCSESTEKELRIKEKIHSTQEFRLACQTRIQGDMTVRRLVLNSDDIEMASHQTVSGSGRLGETKKLAILFSDIRGFTSFSEKITPYDTVFILNRYFNRMVTVIESFGGRIDNYLGDGLLALFGVNDEADPALAAVQSAIDMCTEMDEMKPYLKTMYGESFDIGVGVHYGDVVVGNIGAGRSSRLTAIGEAVNFASRVESANKDFRSRVLISEATHESVKDSVKVKDFVRTNLKGVEDRVTLYEIEDVSDSVEKVEKNEFFENEMIWRKVNSVSSFIDEPQQILNVKRDKILIAKCNDEFVAMNDQCPHALLSLKGSEINSKENTVKCRWHNSVFCTQSGEVKKWIDDGGLKFFAKLDSKAKEIASYEEKNLDLFVTKVIDDTVWVGMDPEY</sequence>
<dbReference type="PROSITE" id="PS50125">
    <property type="entry name" value="GUANYLATE_CYCLASE_2"/>
    <property type="match status" value="1"/>
</dbReference>
<keyword evidence="5" id="KW-0408">Iron</keyword>
<dbReference type="CDD" id="cd03467">
    <property type="entry name" value="Rieske"/>
    <property type="match status" value="1"/>
</dbReference>
<dbReference type="GO" id="GO:0046872">
    <property type="term" value="F:metal ion binding"/>
    <property type="evidence" value="ECO:0007669"/>
    <property type="project" value="UniProtKB-KW"/>
</dbReference>
<keyword evidence="3" id="KW-0001">2Fe-2S</keyword>
<dbReference type="Pfam" id="PF00211">
    <property type="entry name" value="Guanylate_cyc"/>
    <property type="match status" value="1"/>
</dbReference>
<dbReference type="InterPro" id="IPR036922">
    <property type="entry name" value="Rieske_2Fe-2S_sf"/>
</dbReference>
<reference evidence="11" key="1">
    <citation type="submission" date="2018-05" db="EMBL/GenBank/DDBJ databases">
        <authorList>
            <person name="Lanie J.A."/>
            <person name="Ng W.-L."/>
            <person name="Kazmierczak K.M."/>
            <person name="Andrzejewski T.M."/>
            <person name="Davidsen T.M."/>
            <person name="Wayne K.J."/>
            <person name="Tettelin H."/>
            <person name="Glass J.I."/>
            <person name="Rusch D."/>
            <person name="Podicherti R."/>
            <person name="Tsui H.-C.T."/>
            <person name="Winkler M.E."/>
        </authorList>
    </citation>
    <scope>NUCLEOTIDE SEQUENCE</scope>
</reference>
<dbReference type="GO" id="GO:0035556">
    <property type="term" value="P:intracellular signal transduction"/>
    <property type="evidence" value="ECO:0007669"/>
    <property type="project" value="InterPro"/>
</dbReference>
<dbReference type="PANTHER" id="PTHR43081">
    <property type="entry name" value="ADENYLATE CYCLASE, TERMINAL-DIFFERENTIATION SPECIFIC-RELATED"/>
    <property type="match status" value="1"/>
</dbReference>
<dbReference type="Gene3D" id="2.102.10.10">
    <property type="entry name" value="Rieske [2Fe-2S] iron-sulphur domain"/>
    <property type="match status" value="1"/>
</dbReference>
<dbReference type="EMBL" id="UINC01010485">
    <property type="protein sequence ID" value="SVA46614.1"/>
    <property type="molecule type" value="Genomic_DNA"/>
</dbReference>
<comment type="subcellular location">
    <subcellularLocation>
        <location evidence="1">Cell membrane</location>
        <topology evidence="1">Multi-pass membrane protein</topology>
    </subcellularLocation>
</comment>
<dbReference type="InterPro" id="IPR001041">
    <property type="entry name" value="2Fe-2S_ferredoxin-type"/>
</dbReference>
<evidence type="ECO:0000259" key="10">
    <source>
        <dbReference type="PROSITE" id="PS51296"/>
    </source>
</evidence>
<evidence type="ECO:0000313" key="11">
    <source>
        <dbReference type="EMBL" id="SVA46614.1"/>
    </source>
</evidence>
<dbReference type="SUPFAM" id="SSF55073">
    <property type="entry name" value="Nucleotide cyclase"/>
    <property type="match status" value="1"/>
</dbReference>
<dbReference type="GO" id="GO:0006171">
    <property type="term" value="P:cAMP biosynthetic process"/>
    <property type="evidence" value="ECO:0007669"/>
    <property type="project" value="TreeGrafter"/>
</dbReference>
<evidence type="ECO:0008006" key="12">
    <source>
        <dbReference type="Google" id="ProtNLM"/>
    </source>
</evidence>
<evidence type="ECO:0000256" key="5">
    <source>
        <dbReference type="ARBA" id="ARBA00023004"/>
    </source>
</evidence>
<dbReference type="CDD" id="cd00207">
    <property type="entry name" value="fer2"/>
    <property type="match status" value="1"/>
</dbReference>
<gene>
    <name evidence="11" type="ORF">METZ01_LOCUS99468</name>
</gene>
<dbReference type="InterPro" id="IPR036010">
    <property type="entry name" value="2Fe-2S_ferredoxin-like_sf"/>
</dbReference>
<keyword evidence="6" id="KW-0411">Iron-sulfur</keyword>
<proteinExistence type="predicted"/>
<dbReference type="SMART" id="SM00044">
    <property type="entry name" value="CYCc"/>
    <property type="match status" value="1"/>
</dbReference>
<dbReference type="AlphaFoldDB" id="A0A381W2B2"/>
<evidence type="ECO:0000256" key="3">
    <source>
        <dbReference type="ARBA" id="ARBA00022714"/>
    </source>
</evidence>
<dbReference type="CDD" id="cd07302">
    <property type="entry name" value="CHD"/>
    <property type="match status" value="1"/>
</dbReference>
<accession>A0A381W2B2</accession>
<dbReference type="GO" id="GO:0005886">
    <property type="term" value="C:plasma membrane"/>
    <property type="evidence" value="ECO:0007669"/>
    <property type="project" value="UniProtKB-SubCell"/>
</dbReference>
<keyword evidence="7" id="KW-0472">Membrane</keyword>
<feature type="domain" description="Guanylate cyclase" evidence="8">
    <location>
        <begin position="121"/>
        <end position="252"/>
    </location>
</feature>
<dbReference type="GO" id="GO:0051537">
    <property type="term" value="F:2 iron, 2 sulfur cluster binding"/>
    <property type="evidence" value="ECO:0007669"/>
    <property type="project" value="UniProtKB-KW"/>
</dbReference>
<dbReference type="InterPro" id="IPR029787">
    <property type="entry name" value="Nucleotide_cyclase"/>
</dbReference>
<dbReference type="InterPro" id="IPR012675">
    <property type="entry name" value="Beta-grasp_dom_sf"/>
</dbReference>
<feature type="domain" description="2Fe-2S ferredoxin-type" evidence="9">
    <location>
        <begin position="2"/>
        <end position="96"/>
    </location>
</feature>
<dbReference type="SUPFAM" id="SSF54292">
    <property type="entry name" value="2Fe-2S ferredoxin-like"/>
    <property type="match status" value="1"/>
</dbReference>
<dbReference type="PROSITE" id="PS51085">
    <property type="entry name" value="2FE2S_FER_2"/>
    <property type="match status" value="1"/>
</dbReference>
<dbReference type="Pfam" id="PF00355">
    <property type="entry name" value="Rieske"/>
    <property type="match status" value="1"/>
</dbReference>
<organism evidence="11">
    <name type="scientific">marine metagenome</name>
    <dbReference type="NCBI Taxonomy" id="408172"/>
    <lineage>
        <taxon>unclassified sequences</taxon>
        <taxon>metagenomes</taxon>
        <taxon>ecological metagenomes</taxon>
    </lineage>
</organism>
<dbReference type="PROSITE" id="PS51296">
    <property type="entry name" value="RIESKE"/>
    <property type="match status" value="1"/>
</dbReference>
<evidence type="ECO:0000256" key="6">
    <source>
        <dbReference type="ARBA" id="ARBA00023014"/>
    </source>
</evidence>